<dbReference type="InterPro" id="IPR011001">
    <property type="entry name" value="Saposin-like"/>
</dbReference>
<keyword evidence="4" id="KW-1185">Reference proteome</keyword>
<dbReference type="EMBL" id="JAVIJP010000049">
    <property type="protein sequence ID" value="KAL3625676.1"/>
    <property type="molecule type" value="Genomic_DNA"/>
</dbReference>
<dbReference type="InterPro" id="IPR001461">
    <property type="entry name" value="Aspartic_peptidase_A1"/>
</dbReference>
<evidence type="ECO:0000256" key="1">
    <source>
        <dbReference type="ARBA" id="ARBA00007447"/>
    </source>
</evidence>
<dbReference type="PANTHER" id="PTHR47966:SF28">
    <property type="entry name" value="OS01G0290000 PROTEIN"/>
    <property type="match status" value="1"/>
</dbReference>
<dbReference type="InterPro" id="IPR033121">
    <property type="entry name" value="PEPTIDASE_A1"/>
</dbReference>
<comment type="caution">
    <text evidence="3">The sequence shown here is derived from an EMBL/GenBank/DDBJ whole genome shotgun (WGS) entry which is preliminary data.</text>
</comment>
<dbReference type="Proteomes" id="UP001632038">
    <property type="component" value="Unassembled WGS sequence"/>
</dbReference>
<sequence>MIWDLLVSGSVRSNLEMVVDKYTDGKSVGENPLCTACEMAVVWMGNHLKNEGVKETVIEYVNQLFESIPSPGGESLVDCNTISNMPNVTFTISGKEYNLTPEQFMALDVPAPRGPLWILGDVFMSAYHTVFDNGNLRLVFAEAA</sequence>
<dbReference type="PROSITE" id="PS51767">
    <property type="entry name" value="PEPTIDASE_A1"/>
    <property type="match status" value="1"/>
</dbReference>
<dbReference type="Gene3D" id="2.40.70.10">
    <property type="entry name" value="Acid Proteases"/>
    <property type="match status" value="2"/>
</dbReference>
<dbReference type="SUPFAM" id="SSF50630">
    <property type="entry name" value="Acid proteases"/>
    <property type="match status" value="1"/>
</dbReference>
<dbReference type="SUPFAM" id="SSF47862">
    <property type="entry name" value="Saposin"/>
    <property type="match status" value="1"/>
</dbReference>
<feature type="domain" description="Peptidase A1" evidence="2">
    <location>
        <begin position="1"/>
        <end position="141"/>
    </location>
</feature>
<evidence type="ECO:0000259" key="2">
    <source>
        <dbReference type="PROSITE" id="PS51767"/>
    </source>
</evidence>
<evidence type="ECO:0000313" key="4">
    <source>
        <dbReference type="Proteomes" id="UP001632038"/>
    </source>
</evidence>
<dbReference type="PANTHER" id="PTHR47966">
    <property type="entry name" value="BETA-SITE APP-CLEAVING ENZYME, ISOFORM A-RELATED"/>
    <property type="match status" value="1"/>
</dbReference>
<dbReference type="InterPro" id="IPR021109">
    <property type="entry name" value="Peptidase_aspartic_dom_sf"/>
</dbReference>
<dbReference type="Gene3D" id="1.10.225.10">
    <property type="entry name" value="Saposin-like"/>
    <property type="match status" value="1"/>
</dbReference>
<comment type="similarity">
    <text evidence="1">Belongs to the peptidase A1 family.</text>
</comment>
<name>A0ABD3C994_9LAMI</name>
<accession>A0ABD3C994</accession>
<proteinExistence type="inferred from homology"/>
<dbReference type="AlphaFoldDB" id="A0ABD3C994"/>
<gene>
    <name evidence="3" type="ORF">CASFOL_030530</name>
</gene>
<evidence type="ECO:0000313" key="3">
    <source>
        <dbReference type="EMBL" id="KAL3625676.1"/>
    </source>
</evidence>
<protein>
    <recommendedName>
        <fullName evidence="2">Peptidase A1 domain-containing protein</fullName>
    </recommendedName>
</protein>
<reference evidence="4" key="1">
    <citation type="journal article" date="2024" name="IScience">
        <title>Strigolactones Initiate the Formation of Haustorium-like Structures in Castilleja.</title>
        <authorList>
            <person name="Buerger M."/>
            <person name="Peterson D."/>
            <person name="Chory J."/>
        </authorList>
    </citation>
    <scope>NUCLEOTIDE SEQUENCE [LARGE SCALE GENOMIC DNA]</scope>
</reference>
<dbReference type="Pfam" id="PF00026">
    <property type="entry name" value="Asp"/>
    <property type="match status" value="1"/>
</dbReference>
<organism evidence="3 4">
    <name type="scientific">Castilleja foliolosa</name>
    <dbReference type="NCBI Taxonomy" id="1961234"/>
    <lineage>
        <taxon>Eukaryota</taxon>
        <taxon>Viridiplantae</taxon>
        <taxon>Streptophyta</taxon>
        <taxon>Embryophyta</taxon>
        <taxon>Tracheophyta</taxon>
        <taxon>Spermatophyta</taxon>
        <taxon>Magnoliopsida</taxon>
        <taxon>eudicotyledons</taxon>
        <taxon>Gunneridae</taxon>
        <taxon>Pentapetalae</taxon>
        <taxon>asterids</taxon>
        <taxon>lamiids</taxon>
        <taxon>Lamiales</taxon>
        <taxon>Orobanchaceae</taxon>
        <taxon>Pedicularideae</taxon>
        <taxon>Castillejinae</taxon>
        <taxon>Castilleja</taxon>
    </lineage>
</organism>